<protein>
    <submittedName>
        <fullName evidence="6">Heme-binding domain-containing protein</fullName>
    </submittedName>
</protein>
<evidence type="ECO:0000256" key="3">
    <source>
        <dbReference type="PROSITE-ProRule" id="PRU00433"/>
    </source>
</evidence>
<dbReference type="Proteomes" id="UP001162741">
    <property type="component" value="Chromosome"/>
</dbReference>
<name>A0ABY6J076_9BACT</name>
<sequence>MRKYMIGGLAIAFFALQFTATPLPQKPITGDIVAPAEVTAIFQRACYDCHSNTQELPWFNRVAPVSWQVNKDVERAREVLNFSEWNKLSEKEQVGKLWGILNMVKSGAMPLSRYTLLHPGAKVNAAEVETIKNYVLSITHQPPADTTAYSKPASPSAPVSPNGIVYSDEFKSWKVISATTLYDHSMRVVYGNDIAVKAIREENFHPWPDGAIVVKAVWEQLEAPDGETRPGKFINAQFMVKDAGKYPDTEGWGFAKFSGPKLTPTGKTAQFAVQSCISCHRQLAKETGYLFNVPLKVNPVK</sequence>
<dbReference type="Pfam" id="PF14376">
    <property type="entry name" value="Haem_bd"/>
    <property type="match status" value="1"/>
</dbReference>
<accession>A0ABY6J076</accession>
<dbReference type="Pfam" id="PF16694">
    <property type="entry name" value="Cytochrome_P460"/>
    <property type="match status" value="1"/>
</dbReference>
<dbReference type="InterPro" id="IPR032033">
    <property type="entry name" value="Cytochrome_P460"/>
</dbReference>
<dbReference type="CDD" id="cd20753">
    <property type="entry name" value="cyt_P460_Mc-like"/>
    <property type="match status" value="1"/>
</dbReference>
<dbReference type="InterPro" id="IPR038142">
    <property type="entry name" value="Cytochrome_P460_sp"/>
</dbReference>
<keyword evidence="7" id="KW-1185">Reference proteome</keyword>
<dbReference type="EMBL" id="CP107006">
    <property type="protein sequence ID" value="UYQ91724.1"/>
    <property type="molecule type" value="Genomic_DNA"/>
</dbReference>
<dbReference type="InterPro" id="IPR025992">
    <property type="entry name" value="Haem-bd"/>
</dbReference>
<evidence type="ECO:0000256" key="2">
    <source>
        <dbReference type="ARBA" id="ARBA00023004"/>
    </source>
</evidence>
<feature type="chain" id="PRO_5046093837" evidence="4">
    <location>
        <begin position="21"/>
        <end position="301"/>
    </location>
</feature>
<evidence type="ECO:0000313" key="6">
    <source>
        <dbReference type="EMBL" id="UYQ91724.1"/>
    </source>
</evidence>
<dbReference type="Gene3D" id="3.50.70.20">
    <property type="entry name" value="Cytochrome P460"/>
    <property type="match status" value="1"/>
</dbReference>
<keyword evidence="4" id="KW-0732">Signal</keyword>
<dbReference type="InterPro" id="IPR009056">
    <property type="entry name" value="Cyt_c-like_dom"/>
</dbReference>
<reference evidence="6" key="1">
    <citation type="submission" date="2022-10" db="EMBL/GenBank/DDBJ databases">
        <title>Chitinophaga sp. nov., isolated from soil.</title>
        <authorList>
            <person name="Jeon C.O."/>
        </authorList>
    </citation>
    <scope>NUCLEOTIDE SEQUENCE</scope>
    <source>
        <strain evidence="6">R8</strain>
    </source>
</reference>
<dbReference type="PROSITE" id="PS51007">
    <property type="entry name" value="CYTC"/>
    <property type="match status" value="1"/>
</dbReference>
<gene>
    <name evidence="6" type="ORF">MKQ68_16675</name>
</gene>
<keyword evidence="3" id="KW-0349">Heme</keyword>
<evidence type="ECO:0000256" key="4">
    <source>
        <dbReference type="SAM" id="SignalP"/>
    </source>
</evidence>
<keyword evidence="2 3" id="KW-0408">Iron</keyword>
<evidence type="ECO:0000313" key="7">
    <source>
        <dbReference type="Proteomes" id="UP001162741"/>
    </source>
</evidence>
<dbReference type="SMART" id="SM01235">
    <property type="entry name" value="Haem_bd"/>
    <property type="match status" value="1"/>
</dbReference>
<feature type="signal peptide" evidence="4">
    <location>
        <begin position="1"/>
        <end position="20"/>
    </location>
</feature>
<dbReference type="RefSeq" id="WP_264280102.1">
    <property type="nucleotide sequence ID" value="NZ_CP107006.1"/>
</dbReference>
<evidence type="ECO:0000259" key="5">
    <source>
        <dbReference type="PROSITE" id="PS51007"/>
    </source>
</evidence>
<evidence type="ECO:0000256" key="1">
    <source>
        <dbReference type="ARBA" id="ARBA00022723"/>
    </source>
</evidence>
<organism evidence="6 7">
    <name type="scientific">Chitinophaga horti</name>
    <dbReference type="NCBI Taxonomy" id="2920382"/>
    <lineage>
        <taxon>Bacteria</taxon>
        <taxon>Pseudomonadati</taxon>
        <taxon>Bacteroidota</taxon>
        <taxon>Chitinophagia</taxon>
        <taxon>Chitinophagales</taxon>
        <taxon>Chitinophagaceae</taxon>
        <taxon>Chitinophaga</taxon>
    </lineage>
</organism>
<proteinExistence type="predicted"/>
<keyword evidence="1 3" id="KW-0479">Metal-binding</keyword>
<feature type="domain" description="Cytochrome c" evidence="5">
    <location>
        <begin position="30"/>
        <end position="139"/>
    </location>
</feature>